<evidence type="ECO:0000256" key="1">
    <source>
        <dbReference type="ARBA" id="ARBA00004141"/>
    </source>
</evidence>
<comment type="subcellular location">
    <subcellularLocation>
        <location evidence="1">Membrane</location>
        <topology evidence="1">Multi-pass membrane protein</topology>
    </subcellularLocation>
</comment>
<dbReference type="EMBL" id="BJXK01000004">
    <property type="protein sequence ID" value="GEM79144.1"/>
    <property type="molecule type" value="Genomic_DNA"/>
</dbReference>
<feature type="domain" description="GtrA/DPMS transmembrane" evidence="7">
    <location>
        <begin position="1"/>
        <end position="115"/>
    </location>
</feature>
<evidence type="ECO:0000259" key="7">
    <source>
        <dbReference type="Pfam" id="PF04138"/>
    </source>
</evidence>
<gene>
    <name evidence="8" type="ORF">VSU01S_13890</name>
</gene>
<evidence type="ECO:0000313" key="8">
    <source>
        <dbReference type="EMBL" id="GEM79144.1"/>
    </source>
</evidence>
<dbReference type="Pfam" id="PF04138">
    <property type="entry name" value="GtrA_DPMS_TM"/>
    <property type="match status" value="1"/>
</dbReference>
<evidence type="ECO:0000256" key="2">
    <source>
        <dbReference type="ARBA" id="ARBA00009399"/>
    </source>
</evidence>
<evidence type="ECO:0000256" key="6">
    <source>
        <dbReference type="SAM" id="Phobius"/>
    </source>
</evidence>
<evidence type="ECO:0000256" key="3">
    <source>
        <dbReference type="ARBA" id="ARBA00022692"/>
    </source>
</evidence>
<protein>
    <recommendedName>
        <fullName evidence="7">GtrA/DPMS transmembrane domain-containing protein</fullName>
    </recommendedName>
</protein>
<sequence length="122" mass="13590">MVGSLGFLIDSISFFLLFSLFEIDTIYARLVAFCVAASANWLGNRLFTFCKHNPNKLTQWLRFMFSAGISAIPNLAVFVWLSTLLPSSDLGLFIALACGALIGMGSNFLLSQHWVYRNSLEQ</sequence>
<feature type="transmembrane region" description="Helical" evidence="6">
    <location>
        <begin position="63"/>
        <end position="84"/>
    </location>
</feature>
<proteinExistence type="inferred from homology"/>
<dbReference type="RefSeq" id="WP_119008433.1">
    <property type="nucleotide sequence ID" value="NZ_BJXK01000004.1"/>
</dbReference>
<evidence type="ECO:0000256" key="4">
    <source>
        <dbReference type="ARBA" id="ARBA00022989"/>
    </source>
</evidence>
<keyword evidence="9" id="KW-1185">Reference proteome</keyword>
<dbReference type="InterPro" id="IPR007267">
    <property type="entry name" value="GtrA_DPMS_TM"/>
</dbReference>
<dbReference type="InterPro" id="IPR051401">
    <property type="entry name" value="GtrA_CellWall_Glycosyl"/>
</dbReference>
<reference evidence="8 9" key="1">
    <citation type="submission" date="2019-07" db="EMBL/GenBank/DDBJ databases">
        <title>Whole genome shotgun sequence of Vibrio superstes NBRC 103154.</title>
        <authorList>
            <person name="Hosoyama A."/>
            <person name="Uohara A."/>
            <person name="Ohji S."/>
            <person name="Ichikawa N."/>
        </authorList>
    </citation>
    <scope>NUCLEOTIDE SEQUENCE [LARGE SCALE GENOMIC DNA]</scope>
    <source>
        <strain evidence="8 9">NBRC 103154</strain>
    </source>
</reference>
<organism evidence="8 9">
    <name type="scientific">Vibrio superstes NBRC 103154</name>
    <dbReference type="NCBI Taxonomy" id="1219062"/>
    <lineage>
        <taxon>Bacteria</taxon>
        <taxon>Pseudomonadati</taxon>
        <taxon>Pseudomonadota</taxon>
        <taxon>Gammaproteobacteria</taxon>
        <taxon>Vibrionales</taxon>
        <taxon>Vibrionaceae</taxon>
        <taxon>Vibrio</taxon>
    </lineage>
</organism>
<feature type="transmembrane region" description="Helical" evidence="6">
    <location>
        <begin position="90"/>
        <end position="110"/>
    </location>
</feature>
<dbReference type="PANTHER" id="PTHR38459:SF1">
    <property type="entry name" value="PROPHAGE BACTOPRENOL-LINKED GLUCOSE TRANSLOCASE HOMOLOG"/>
    <property type="match status" value="1"/>
</dbReference>
<keyword evidence="5 6" id="KW-0472">Membrane</keyword>
<comment type="similarity">
    <text evidence="2">Belongs to the GtrA family.</text>
</comment>
<dbReference type="PANTHER" id="PTHR38459">
    <property type="entry name" value="PROPHAGE BACTOPRENOL-LINKED GLUCOSE TRANSLOCASE HOMOLOG"/>
    <property type="match status" value="1"/>
</dbReference>
<accession>A0A511QPA4</accession>
<dbReference type="GO" id="GO:0000271">
    <property type="term" value="P:polysaccharide biosynthetic process"/>
    <property type="evidence" value="ECO:0007669"/>
    <property type="project" value="InterPro"/>
</dbReference>
<feature type="transmembrane region" description="Helical" evidence="6">
    <location>
        <begin position="12"/>
        <end position="42"/>
    </location>
</feature>
<dbReference type="Proteomes" id="UP000321113">
    <property type="component" value="Unassembled WGS sequence"/>
</dbReference>
<evidence type="ECO:0000313" key="9">
    <source>
        <dbReference type="Proteomes" id="UP000321113"/>
    </source>
</evidence>
<comment type="caution">
    <text evidence="8">The sequence shown here is derived from an EMBL/GenBank/DDBJ whole genome shotgun (WGS) entry which is preliminary data.</text>
</comment>
<dbReference type="AlphaFoldDB" id="A0A511QPA4"/>
<dbReference type="OrthoDB" id="9811884at2"/>
<name>A0A511QPA4_9VIBR</name>
<keyword evidence="3 6" id="KW-0812">Transmembrane</keyword>
<dbReference type="GO" id="GO:0005886">
    <property type="term" value="C:plasma membrane"/>
    <property type="evidence" value="ECO:0007669"/>
    <property type="project" value="TreeGrafter"/>
</dbReference>
<evidence type="ECO:0000256" key="5">
    <source>
        <dbReference type="ARBA" id="ARBA00023136"/>
    </source>
</evidence>
<keyword evidence="4 6" id="KW-1133">Transmembrane helix</keyword>